<evidence type="ECO:0000256" key="1">
    <source>
        <dbReference type="SAM" id="Phobius"/>
    </source>
</evidence>
<sequence>NERINQSKWTKMYVTSACLQGITIIILQGTIAYFNTAQVNKGLESDAVASYDLSYEEELAIDLAVGRLKRIKWENIAFIGFQCWFVGMSFDATVYQNAAEVIALAVMNLACAIFGALEVVDGKRWLKTLTEIKTKHSVPIITTPIQIAFYLEIALSIVVGLYAIVFAYLSYAVVKEFGWVIYKKIGADIAIQRMYRTLQLFVLALKIDIFIEFLVSVFYLIQFALKDKFSSWFSYVFVIITILMIPMLFFGRAAAASESPVKMVVFIAFQLAVVFQLVLIAKGAIKPGEYWYTWICFVVLGMIIAVVTAVLGGVCIRNFGKGLKPYIQRGAEKKEIQQAEIQKQSSGAWIIDED</sequence>
<protein>
    <recommendedName>
        <fullName evidence="4">TRP C-terminal domain-containing protein</fullName>
    </recommendedName>
</protein>
<name>A0A8H7RAM9_9FUNG</name>
<dbReference type="AlphaFoldDB" id="A0A8H7RAM9"/>
<dbReference type="OrthoDB" id="2448307at2759"/>
<reference evidence="2" key="1">
    <citation type="submission" date="2020-12" db="EMBL/GenBank/DDBJ databases">
        <title>Metabolic potential, ecology and presence of endohyphal bacteria is reflected in genomic diversity of Mucoromycotina.</title>
        <authorList>
            <person name="Muszewska A."/>
            <person name="Okrasinska A."/>
            <person name="Steczkiewicz K."/>
            <person name="Drgas O."/>
            <person name="Orlowska M."/>
            <person name="Perlinska-Lenart U."/>
            <person name="Aleksandrzak-Piekarczyk T."/>
            <person name="Szatraj K."/>
            <person name="Zielenkiewicz U."/>
            <person name="Pilsyk S."/>
            <person name="Malc E."/>
            <person name="Mieczkowski P."/>
            <person name="Kruszewska J.S."/>
            <person name="Biernat P."/>
            <person name="Pawlowska J."/>
        </authorList>
    </citation>
    <scope>NUCLEOTIDE SEQUENCE</scope>
    <source>
        <strain evidence="2">WA0000017839</strain>
    </source>
</reference>
<feature type="transmembrane region" description="Helical" evidence="1">
    <location>
        <begin position="12"/>
        <end position="34"/>
    </location>
</feature>
<dbReference type="PANTHER" id="PTHR34391">
    <property type="entry name" value="UPF0658 GOLGI APPARATUS MEMBRANE PROTEIN C1952.10C-RELATED"/>
    <property type="match status" value="1"/>
</dbReference>
<keyword evidence="1" id="KW-0472">Membrane</keyword>
<evidence type="ECO:0000313" key="3">
    <source>
        <dbReference type="Proteomes" id="UP000603453"/>
    </source>
</evidence>
<feature type="transmembrane region" description="Helical" evidence="1">
    <location>
        <begin position="147"/>
        <end position="174"/>
    </location>
</feature>
<comment type="caution">
    <text evidence="2">The sequence shown here is derived from an EMBL/GenBank/DDBJ whole genome shotgun (WGS) entry which is preliminary data.</text>
</comment>
<evidence type="ECO:0000313" key="2">
    <source>
        <dbReference type="EMBL" id="KAG2206131.1"/>
    </source>
</evidence>
<feature type="non-terminal residue" evidence="2">
    <location>
        <position position="1"/>
    </location>
</feature>
<evidence type="ECO:0008006" key="4">
    <source>
        <dbReference type="Google" id="ProtNLM"/>
    </source>
</evidence>
<feature type="transmembrane region" description="Helical" evidence="1">
    <location>
        <begin position="291"/>
        <end position="316"/>
    </location>
</feature>
<gene>
    <name evidence="2" type="ORF">INT47_003780</name>
</gene>
<feature type="transmembrane region" description="Helical" evidence="1">
    <location>
        <begin position="101"/>
        <end position="120"/>
    </location>
</feature>
<dbReference type="Proteomes" id="UP000603453">
    <property type="component" value="Unassembled WGS sequence"/>
</dbReference>
<keyword evidence="1" id="KW-1133">Transmembrane helix</keyword>
<proteinExistence type="predicted"/>
<keyword evidence="3" id="KW-1185">Reference proteome</keyword>
<feature type="transmembrane region" description="Helical" evidence="1">
    <location>
        <begin position="263"/>
        <end position="285"/>
    </location>
</feature>
<dbReference type="PANTHER" id="PTHR34391:SF2">
    <property type="entry name" value="TRP C-TERMINAL DOMAIN-CONTAINING PROTEIN"/>
    <property type="match status" value="1"/>
</dbReference>
<dbReference type="InterPro" id="IPR040410">
    <property type="entry name" value="UPF0658_Golgi"/>
</dbReference>
<feature type="transmembrane region" description="Helical" evidence="1">
    <location>
        <begin position="232"/>
        <end position="251"/>
    </location>
</feature>
<organism evidence="2 3">
    <name type="scientific">Mucor saturninus</name>
    <dbReference type="NCBI Taxonomy" id="64648"/>
    <lineage>
        <taxon>Eukaryota</taxon>
        <taxon>Fungi</taxon>
        <taxon>Fungi incertae sedis</taxon>
        <taxon>Mucoromycota</taxon>
        <taxon>Mucoromycotina</taxon>
        <taxon>Mucoromycetes</taxon>
        <taxon>Mucorales</taxon>
        <taxon>Mucorineae</taxon>
        <taxon>Mucoraceae</taxon>
        <taxon>Mucor</taxon>
    </lineage>
</organism>
<keyword evidence="1" id="KW-0812">Transmembrane</keyword>
<accession>A0A8H7RAM9</accession>
<dbReference type="EMBL" id="JAEPRD010000032">
    <property type="protein sequence ID" value="KAG2206131.1"/>
    <property type="molecule type" value="Genomic_DNA"/>
</dbReference>
<feature type="transmembrane region" description="Helical" evidence="1">
    <location>
        <begin position="200"/>
        <end position="220"/>
    </location>
</feature>
<dbReference type="GO" id="GO:0005794">
    <property type="term" value="C:Golgi apparatus"/>
    <property type="evidence" value="ECO:0007669"/>
    <property type="project" value="TreeGrafter"/>
</dbReference>